<reference evidence="1" key="1">
    <citation type="journal article" date="2020" name="bioRxiv">
        <title>Historical genomics reveals the evolutionary mechanisms behind multiple outbreaks of the host-specific coffee wilt pathogen Fusarium xylarioides.</title>
        <authorList>
            <person name="Peck D."/>
            <person name="Nowell R.W."/>
            <person name="Flood J."/>
            <person name="Ryan M.J."/>
            <person name="Barraclough T.G."/>
        </authorList>
    </citation>
    <scope>NUCLEOTIDE SEQUENCE</scope>
    <source>
        <strain evidence="1">IMI 127659i</strain>
    </source>
</reference>
<gene>
    <name evidence="1" type="ORF">H9Q72_002050</name>
</gene>
<accession>A0A9P7I9C5</accession>
<keyword evidence="2" id="KW-1185">Reference proteome</keyword>
<sequence>MHPVFLAVDRFFATQQFEEALQVARLVFDPTIDIEGTTSKGPEGSSSQSCWRSPPFLEMANDITQSGNSTVDLKKLTEEMELAILERRSHGGLVHATARGRPQAYMKWIVMKYAEILIAAGDVHFRKGTLESLPLATQRYVEAAHVLGPKPPKVP</sequence>
<protein>
    <submittedName>
        <fullName evidence="1">Uncharacterized protein</fullName>
    </submittedName>
</protein>
<proteinExistence type="predicted"/>
<reference evidence="1" key="2">
    <citation type="submission" date="2020-10" db="EMBL/GenBank/DDBJ databases">
        <authorList>
            <person name="Peck L.D."/>
            <person name="Nowell R.W."/>
            <person name="Flood J."/>
            <person name="Ryan M.J."/>
            <person name="Barraclough T.G."/>
        </authorList>
    </citation>
    <scope>NUCLEOTIDE SEQUENCE</scope>
    <source>
        <strain evidence="1">IMI 127659i</strain>
    </source>
</reference>
<dbReference type="OrthoDB" id="4940706at2759"/>
<organism evidence="1 2">
    <name type="scientific">Fusarium xylarioides</name>
    <dbReference type="NCBI Taxonomy" id="221167"/>
    <lineage>
        <taxon>Eukaryota</taxon>
        <taxon>Fungi</taxon>
        <taxon>Dikarya</taxon>
        <taxon>Ascomycota</taxon>
        <taxon>Pezizomycotina</taxon>
        <taxon>Sordariomycetes</taxon>
        <taxon>Hypocreomycetidae</taxon>
        <taxon>Hypocreales</taxon>
        <taxon>Nectriaceae</taxon>
        <taxon>Fusarium</taxon>
        <taxon>Fusarium fujikuroi species complex</taxon>
    </lineage>
</organism>
<dbReference type="AlphaFoldDB" id="A0A9P7I9C5"/>
<dbReference type="Proteomes" id="UP000750502">
    <property type="component" value="Unassembled WGS sequence"/>
</dbReference>
<comment type="caution">
    <text evidence="1">The sequence shown here is derived from an EMBL/GenBank/DDBJ whole genome shotgun (WGS) entry which is preliminary data.</text>
</comment>
<evidence type="ECO:0000313" key="2">
    <source>
        <dbReference type="Proteomes" id="UP000750502"/>
    </source>
</evidence>
<evidence type="ECO:0000313" key="1">
    <source>
        <dbReference type="EMBL" id="KAG5771361.1"/>
    </source>
</evidence>
<name>A0A9P7I9C5_9HYPO</name>
<dbReference type="EMBL" id="JADFTT010000039">
    <property type="protein sequence ID" value="KAG5771361.1"/>
    <property type="molecule type" value="Genomic_DNA"/>
</dbReference>